<evidence type="ECO:0000256" key="14">
    <source>
        <dbReference type="ARBA" id="ARBA00068082"/>
    </source>
</evidence>
<comment type="similarity">
    <text evidence="2 16">Belongs to the TRAFAC class myosin-kinesin ATPase superfamily. Myosin family.</text>
</comment>
<dbReference type="Gene3D" id="1.20.5.190">
    <property type="match status" value="2"/>
</dbReference>
<sequence length="1110" mass="128448">MSKMEVKTSLLDNMIGVGDMVLLEPLSEETFIGNLKKRFEHNEIYTYIGSVVISMNPYKSLPIYTADKVEEYRNRNFYELSPHIYALADEAYRSLRDQDKDQCILITGESGAGKTEASKLVMSYVAAVCGKGQEVNKVKEQLLQSNPVLEAFGNAKTVRNDNSSRFGKYMDIEFDFKGDPLGGVISNYLLEKSRVVKQPRGERNFHIFYQLLSGASDETLKKLKLDRDFSKYNYLSLDSATVNGLDDAANFRTVRNAMQIVGFMEDEVQSVLELVAAVLKLGNIEFKPESRVNGFDESRVKDKNDLKEMCELLGIDQSVLERAFSFRTVEAKMEKVSTTLNVAQAYYARDALAKNLYSRMFSWLVNRINESIKAQTKARKKVMGVLDIYGFEIFEDNSFEQFIINYCNEKLQQIFIELTLREEQEEYVREGIEWTNIEYFNNAIICDLIENNQNGILAMLDEECLRPGTVTDETFLDKLNTVCAEHQHFESRLSKNSKFLTDHSLPHNCFRIQHYAGKVLYRVEGFVDKNNDLLYRDLSQAMYKANHSLMKLLFPEGNPAKVNLKRPPTAGFQFRASVSTLMRNLQTKNPNYIRCIKPNDKKSAQIFTDSLVCHQVHYLGLMENVRVRRAGYAFRQAYEPCLERYKMLCKQTWPHWKGPAREGVEVLLKNLEVPEEEFSYGRSKIFIRNPRTLFFLEEKRRQCLEDLATLIQKIYRGWKCRTHFLLLKKSQVVVAAWYRRYAQQKKYQKIKSSSIVVQSFIRGWKARKMLRELKYQKRCKEAVTTIAAYWHGTQARRELKRLKEEARRKHAVAVIWAYWLGLKVRREYRKFFRANAGKKIYDFIMQRIMQKYFTGLKNTLPSMSPIDKSWPSRSYLFLEGTHEELRKIFHLWRCKKYRSQFTEEKKAIYEEKLEASKIFKDKKALYPTSVGQPFKGDYLDIKKNPKYQKLNSVVDEKVLLADVVNKINRANGKGASRIFLLTKKNFILADQKTGQLKASVPLPDLASVSVSTQNDGFFALKLKEGTVSAAKGDFLLSSDRLIEIITKIYRTGAASADMEPISVDISDEFLVQFKQDKVCVKFIQGGPKSSNQVTCKRKNNRLLEVSVPSP</sequence>
<dbReference type="InterPro" id="IPR036072">
    <property type="entry name" value="MYSc_Myo1"/>
</dbReference>
<evidence type="ECO:0000256" key="13">
    <source>
        <dbReference type="ARBA" id="ARBA00058091"/>
    </source>
</evidence>
<keyword evidence="9" id="KW-0112">Calmodulin-binding</keyword>
<dbReference type="Pfam" id="PF06017">
    <property type="entry name" value="Myosin_TH1"/>
    <property type="match status" value="1"/>
</dbReference>
<evidence type="ECO:0000259" key="18">
    <source>
        <dbReference type="PROSITE" id="PS51757"/>
    </source>
</evidence>
<comment type="subcellular location">
    <subcellularLocation>
        <location evidence="1">Cytoplasm</location>
        <location evidence="1">Cell cortex</location>
    </subcellularLocation>
</comment>
<dbReference type="GO" id="GO:0030048">
    <property type="term" value="P:actin filament-based movement"/>
    <property type="evidence" value="ECO:0007669"/>
    <property type="project" value="TreeGrafter"/>
</dbReference>
<dbReference type="Gene3D" id="3.40.850.10">
    <property type="entry name" value="Kinesin motor domain"/>
    <property type="match status" value="1"/>
</dbReference>
<dbReference type="PANTHER" id="PTHR13140:SF802">
    <property type="entry name" value="UNCONVENTIONAL MYOSIN-IB ISOFORM X1"/>
    <property type="match status" value="1"/>
</dbReference>
<dbReference type="InterPro" id="IPR036961">
    <property type="entry name" value="Kinesin_motor_dom_sf"/>
</dbReference>
<dbReference type="FunFam" id="3.40.850.10:FF:000101">
    <property type="entry name" value="Slow myosin heavy chain 2"/>
    <property type="match status" value="1"/>
</dbReference>
<evidence type="ECO:0000256" key="4">
    <source>
        <dbReference type="ARBA" id="ARBA00022553"/>
    </source>
</evidence>
<dbReference type="GO" id="GO:0005516">
    <property type="term" value="F:calmodulin binding"/>
    <property type="evidence" value="ECO:0007669"/>
    <property type="project" value="UniProtKB-KW"/>
</dbReference>
<evidence type="ECO:0000313" key="19">
    <source>
        <dbReference type="EMBL" id="KAG7331169.1"/>
    </source>
</evidence>
<dbReference type="GO" id="GO:0016459">
    <property type="term" value="C:myosin complex"/>
    <property type="evidence" value="ECO:0007669"/>
    <property type="project" value="UniProtKB-KW"/>
</dbReference>
<comment type="caution">
    <text evidence="19">The sequence shown here is derived from an EMBL/GenBank/DDBJ whole genome shotgun (WGS) entry which is preliminary data.</text>
</comment>
<evidence type="ECO:0000256" key="2">
    <source>
        <dbReference type="ARBA" id="ARBA00008314"/>
    </source>
</evidence>
<dbReference type="Gene3D" id="1.20.58.530">
    <property type="match status" value="1"/>
</dbReference>
<dbReference type="InterPro" id="IPR027417">
    <property type="entry name" value="P-loop_NTPase"/>
</dbReference>
<proteinExistence type="inferred from homology"/>
<reference evidence="19 20" key="1">
    <citation type="submission" date="2021-06" db="EMBL/GenBank/DDBJ databases">
        <title>Chromosome-level genome assembly of the red-tail catfish (Hemibagrus wyckioides).</title>
        <authorList>
            <person name="Shao F."/>
        </authorList>
    </citation>
    <scope>NUCLEOTIDE SEQUENCE [LARGE SCALE GENOMIC DNA]</scope>
    <source>
        <strain evidence="19">EC202008001</strain>
        <tissue evidence="19">Blood</tissue>
    </source>
</reference>
<evidence type="ECO:0000256" key="3">
    <source>
        <dbReference type="ARBA" id="ARBA00022499"/>
    </source>
</evidence>
<protein>
    <recommendedName>
        <fullName evidence="14">Unconventional myosin-Ib</fullName>
    </recommendedName>
    <alternativeName>
        <fullName evidence="15">Myosin I alpha</fullName>
    </alternativeName>
</protein>
<keyword evidence="20" id="KW-1185">Reference proteome</keyword>
<dbReference type="GO" id="GO:0007015">
    <property type="term" value="P:actin filament organization"/>
    <property type="evidence" value="ECO:0007669"/>
    <property type="project" value="TreeGrafter"/>
</dbReference>
<keyword evidence="8" id="KW-0832">Ubl conjugation</keyword>
<dbReference type="PROSITE" id="PS51757">
    <property type="entry name" value="TH1"/>
    <property type="match status" value="1"/>
</dbReference>
<dbReference type="PROSITE" id="PS50096">
    <property type="entry name" value="IQ"/>
    <property type="match status" value="4"/>
</dbReference>
<evidence type="ECO:0000313" key="20">
    <source>
        <dbReference type="Proteomes" id="UP000824219"/>
    </source>
</evidence>
<dbReference type="GO" id="GO:0005524">
    <property type="term" value="F:ATP binding"/>
    <property type="evidence" value="ECO:0007669"/>
    <property type="project" value="UniProtKB-UniRule"/>
</dbReference>
<dbReference type="FunFam" id="1.20.120.720:FF:000004">
    <property type="entry name" value="unconventional myosin-Ib isoform X1"/>
    <property type="match status" value="1"/>
</dbReference>
<dbReference type="EMBL" id="JAHKSW010000006">
    <property type="protein sequence ID" value="KAG7331169.1"/>
    <property type="molecule type" value="Genomic_DNA"/>
</dbReference>
<dbReference type="PANTHER" id="PTHR13140">
    <property type="entry name" value="MYOSIN"/>
    <property type="match status" value="1"/>
</dbReference>
<keyword evidence="6 16" id="KW-0547">Nucleotide-binding</keyword>
<feature type="binding site" evidence="16">
    <location>
        <begin position="108"/>
        <end position="115"/>
    </location>
    <ligand>
        <name>ATP</name>
        <dbReference type="ChEBI" id="CHEBI:30616"/>
    </ligand>
</feature>
<accession>A0A9D3NZT7</accession>
<dbReference type="Gene3D" id="1.20.120.720">
    <property type="entry name" value="Myosin VI head, motor domain, U50 subdomain"/>
    <property type="match status" value="1"/>
</dbReference>
<dbReference type="GO" id="GO:0006897">
    <property type="term" value="P:endocytosis"/>
    <property type="evidence" value="ECO:0007669"/>
    <property type="project" value="TreeGrafter"/>
</dbReference>
<evidence type="ECO:0000259" key="17">
    <source>
        <dbReference type="PROSITE" id="PS51456"/>
    </source>
</evidence>
<dbReference type="GO" id="GO:0005902">
    <property type="term" value="C:microvillus"/>
    <property type="evidence" value="ECO:0007669"/>
    <property type="project" value="TreeGrafter"/>
</dbReference>
<dbReference type="Gene3D" id="1.10.10.820">
    <property type="match status" value="1"/>
</dbReference>
<dbReference type="InterPro" id="IPR001609">
    <property type="entry name" value="Myosin_head_motor_dom-like"/>
</dbReference>
<keyword evidence="5" id="KW-0677">Repeat</keyword>
<dbReference type="OrthoDB" id="6108017at2759"/>
<evidence type="ECO:0000256" key="7">
    <source>
        <dbReference type="ARBA" id="ARBA00022840"/>
    </source>
</evidence>
<comment type="function">
    <text evidence="13">Motor protein that may participate in process critical to neuronal development and function such as cell migration, neurite outgrowth and vesicular transport.</text>
</comment>
<evidence type="ECO:0000256" key="12">
    <source>
        <dbReference type="ARBA" id="ARBA00023203"/>
    </source>
</evidence>
<organism evidence="19 20">
    <name type="scientific">Hemibagrus wyckioides</name>
    <dbReference type="NCBI Taxonomy" id="337641"/>
    <lineage>
        <taxon>Eukaryota</taxon>
        <taxon>Metazoa</taxon>
        <taxon>Chordata</taxon>
        <taxon>Craniata</taxon>
        <taxon>Vertebrata</taxon>
        <taxon>Euteleostomi</taxon>
        <taxon>Actinopterygii</taxon>
        <taxon>Neopterygii</taxon>
        <taxon>Teleostei</taxon>
        <taxon>Ostariophysi</taxon>
        <taxon>Siluriformes</taxon>
        <taxon>Bagridae</taxon>
        <taxon>Hemibagrus</taxon>
    </lineage>
</organism>
<dbReference type="GO" id="GO:0005903">
    <property type="term" value="C:brush border"/>
    <property type="evidence" value="ECO:0007669"/>
    <property type="project" value="TreeGrafter"/>
</dbReference>
<dbReference type="FunFam" id="1.20.58.530:FF:000004">
    <property type="entry name" value="Unconventional myosin ID"/>
    <property type="match status" value="1"/>
</dbReference>
<evidence type="ECO:0000256" key="8">
    <source>
        <dbReference type="ARBA" id="ARBA00022843"/>
    </source>
</evidence>
<evidence type="ECO:0000256" key="5">
    <source>
        <dbReference type="ARBA" id="ARBA00022737"/>
    </source>
</evidence>
<evidence type="ECO:0000256" key="16">
    <source>
        <dbReference type="PROSITE-ProRule" id="PRU00782"/>
    </source>
</evidence>
<dbReference type="Gene3D" id="6.20.240.20">
    <property type="match status" value="1"/>
</dbReference>
<keyword evidence="11 16" id="KW-0505">Motor protein</keyword>
<dbReference type="PROSITE" id="PS51456">
    <property type="entry name" value="MYOSIN_MOTOR"/>
    <property type="match status" value="1"/>
</dbReference>
<dbReference type="CDD" id="cd01378">
    <property type="entry name" value="MYSc_Myo1"/>
    <property type="match status" value="1"/>
</dbReference>
<dbReference type="InterPro" id="IPR000048">
    <property type="entry name" value="IQ_motif_EF-hand-BS"/>
</dbReference>
<evidence type="ECO:0000256" key="10">
    <source>
        <dbReference type="ARBA" id="ARBA00023123"/>
    </source>
</evidence>
<keyword evidence="12 16" id="KW-0009">Actin-binding</keyword>
<feature type="region of interest" description="Actin-binding" evidence="16">
    <location>
        <begin position="578"/>
        <end position="600"/>
    </location>
</feature>
<dbReference type="FunFam" id="1.20.5.190:FF:000007">
    <property type="entry name" value="Myosin-ib isoform 2"/>
    <property type="match status" value="1"/>
</dbReference>
<evidence type="ECO:0000256" key="1">
    <source>
        <dbReference type="ARBA" id="ARBA00004544"/>
    </source>
</evidence>
<dbReference type="Pfam" id="PF00612">
    <property type="entry name" value="IQ"/>
    <property type="match status" value="2"/>
</dbReference>
<dbReference type="FunFam" id="1.20.5.4820:FF:000013">
    <property type="entry name" value="LOW QUALITY PROTEIN: unconventional myosin-Ib"/>
    <property type="match status" value="1"/>
</dbReference>
<dbReference type="GO" id="GO:0051015">
    <property type="term" value="F:actin filament binding"/>
    <property type="evidence" value="ECO:0007669"/>
    <property type="project" value="TreeGrafter"/>
</dbReference>
<keyword evidence="3" id="KW-1017">Isopeptide bond</keyword>
<dbReference type="PRINTS" id="PR00193">
    <property type="entry name" value="MYOSINHEAVY"/>
</dbReference>
<feature type="domain" description="Myosin motor" evidence="17">
    <location>
        <begin position="15"/>
        <end position="701"/>
    </location>
</feature>
<evidence type="ECO:0000256" key="6">
    <source>
        <dbReference type="ARBA" id="ARBA00022741"/>
    </source>
</evidence>
<keyword evidence="7 16" id="KW-0067">ATP-binding</keyword>
<feature type="domain" description="TH1" evidence="18">
    <location>
        <begin position="923"/>
        <end position="1109"/>
    </location>
</feature>
<evidence type="ECO:0000256" key="11">
    <source>
        <dbReference type="ARBA" id="ARBA00023175"/>
    </source>
</evidence>
<dbReference type="GO" id="GO:0005938">
    <property type="term" value="C:cell cortex"/>
    <property type="evidence" value="ECO:0007669"/>
    <property type="project" value="UniProtKB-SubCell"/>
</dbReference>
<dbReference type="SUPFAM" id="SSF52540">
    <property type="entry name" value="P-loop containing nucleoside triphosphate hydrolases"/>
    <property type="match status" value="2"/>
</dbReference>
<dbReference type="Pfam" id="PF00063">
    <property type="entry name" value="Myosin_head"/>
    <property type="match status" value="1"/>
</dbReference>
<dbReference type="GO" id="GO:0000146">
    <property type="term" value="F:microfilament motor activity"/>
    <property type="evidence" value="ECO:0007669"/>
    <property type="project" value="TreeGrafter"/>
</dbReference>
<evidence type="ECO:0000256" key="9">
    <source>
        <dbReference type="ARBA" id="ARBA00022860"/>
    </source>
</evidence>
<dbReference type="SMART" id="SM00242">
    <property type="entry name" value="MYSc"/>
    <property type="match status" value="1"/>
</dbReference>
<keyword evidence="4" id="KW-0597">Phosphoprotein</keyword>
<dbReference type="FunFam" id="1.10.10.820:FF:000001">
    <property type="entry name" value="Myosin heavy chain"/>
    <property type="match status" value="1"/>
</dbReference>
<dbReference type="SMART" id="SM00015">
    <property type="entry name" value="IQ"/>
    <property type="match status" value="5"/>
</dbReference>
<dbReference type="AlphaFoldDB" id="A0A9D3NZT7"/>
<name>A0A9D3NZT7_9TELE</name>
<gene>
    <name evidence="19" type="ORF">KOW79_005138</name>
</gene>
<dbReference type="GO" id="GO:0048731">
    <property type="term" value="P:system development"/>
    <property type="evidence" value="ECO:0007669"/>
    <property type="project" value="UniProtKB-ARBA"/>
</dbReference>
<evidence type="ECO:0000256" key="15">
    <source>
        <dbReference type="ARBA" id="ARBA00083826"/>
    </source>
</evidence>
<dbReference type="Proteomes" id="UP000824219">
    <property type="component" value="Linkage Group LG06"/>
</dbReference>
<dbReference type="InterPro" id="IPR010926">
    <property type="entry name" value="Myosin_TH1"/>
</dbReference>
<keyword evidence="10 16" id="KW-0518">Myosin</keyword>
<dbReference type="GO" id="GO:0005886">
    <property type="term" value="C:plasma membrane"/>
    <property type="evidence" value="ECO:0007669"/>
    <property type="project" value="TreeGrafter"/>
</dbReference>